<proteinExistence type="predicted"/>
<sequence>MNLTALEILDNFEVKKVIPFKSHNLEGYSSSISVKNPVINGVIYYDSIMENNVVNLEMTKNINNNLVSIIEKNSKDIFAEKPLSLIEKKFRYDTKMEVLRGLYRKTLDKVKGEEVNE</sequence>
<accession>A0A1E4QYP0</accession>
<gene>
    <name evidence="1" type="ORF">BG258_23675</name>
</gene>
<protein>
    <submittedName>
        <fullName evidence="1">Uncharacterized protein</fullName>
    </submittedName>
</protein>
<reference evidence="1 2" key="1">
    <citation type="submission" date="2016-09" db="EMBL/GenBank/DDBJ databases">
        <title>Draft genome sequence of the soil isolate, Lysinibacillus fusiformis M5, a potential hypoxanthine producer.</title>
        <authorList>
            <person name="Gallegos-Monterrosa R."/>
            <person name="Maroti G."/>
            <person name="Balint B."/>
            <person name="Kovacs A.T."/>
        </authorList>
    </citation>
    <scope>NUCLEOTIDE SEQUENCE [LARGE SCALE GENOMIC DNA]</scope>
    <source>
        <strain evidence="1 2">M5</strain>
    </source>
</reference>
<dbReference type="RefSeq" id="WP_069483546.1">
    <property type="nucleotide sequence ID" value="NZ_JBGOGZ010000009.1"/>
</dbReference>
<evidence type="ECO:0000313" key="1">
    <source>
        <dbReference type="EMBL" id="ODV53305.1"/>
    </source>
</evidence>
<evidence type="ECO:0000313" key="2">
    <source>
        <dbReference type="Proteomes" id="UP000094784"/>
    </source>
</evidence>
<dbReference type="Proteomes" id="UP000094784">
    <property type="component" value="Unassembled WGS sequence"/>
</dbReference>
<dbReference type="AlphaFoldDB" id="A0A1E4QYP0"/>
<name>A0A1E4QYP0_9BACI</name>
<comment type="caution">
    <text evidence="1">The sequence shown here is derived from an EMBL/GenBank/DDBJ whole genome shotgun (WGS) entry which is preliminary data.</text>
</comment>
<dbReference type="EMBL" id="MECQ01000008">
    <property type="protein sequence ID" value="ODV53305.1"/>
    <property type="molecule type" value="Genomic_DNA"/>
</dbReference>
<organism evidence="1 2">
    <name type="scientific">Lysinibacillus fusiformis</name>
    <dbReference type="NCBI Taxonomy" id="28031"/>
    <lineage>
        <taxon>Bacteria</taxon>
        <taxon>Bacillati</taxon>
        <taxon>Bacillota</taxon>
        <taxon>Bacilli</taxon>
        <taxon>Bacillales</taxon>
        <taxon>Bacillaceae</taxon>
        <taxon>Lysinibacillus</taxon>
    </lineage>
</organism>